<dbReference type="InterPro" id="IPR051101">
    <property type="entry name" value="ZC3H12/N4BP1_RNase_Reg"/>
</dbReference>
<dbReference type="GO" id="GO:0004521">
    <property type="term" value="F:RNA endonuclease activity"/>
    <property type="evidence" value="ECO:0007669"/>
    <property type="project" value="TreeGrafter"/>
</dbReference>
<dbReference type="Pfam" id="PF11977">
    <property type="entry name" value="RNase_Zc3h12a"/>
    <property type="match status" value="1"/>
</dbReference>
<dbReference type="AlphaFoldDB" id="A0A0D6LJF3"/>
<feature type="domain" description="RNase NYN" evidence="1">
    <location>
        <begin position="17"/>
        <end position="137"/>
    </location>
</feature>
<dbReference type="PANTHER" id="PTHR12876:SF37">
    <property type="entry name" value="ENDORIBONUCLEASE REGE-1-RELATED"/>
    <property type="match status" value="1"/>
</dbReference>
<protein>
    <recommendedName>
        <fullName evidence="1">RNase NYN domain-containing protein</fullName>
    </recommendedName>
</protein>
<dbReference type="PANTHER" id="PTHR12876">
    <property type="entry name" value="N4BP1-RELATED"/>
    <property type="match status" value="1"/>
</dbReference>
<gene>
    <name evidence="2" type="ORF">ANCCEY_09612</name>
</gene>
<dbReference type="InterPro" id="IPR021869">
    <property type="entry name" value="RNase_Zc3h12_NYN"/>
</dbReference>
<organism evidence="2 3">
    <name type="scientific">Ancylostoma ceylanicum</name>
    <dbReference type="NCBI Taxonomy" id="53326"/>
    <lineage>
        <taxon>Eukaryota</taxon>
        <taxon>Metazoa</taxon>
        <taxon>Ecdysozoa</taxon>
        <taxon>Nematoda</taxon>
        <taxon>Chromadorea</taxon>
        <taxon>Rhabditida</taxon>
        <taxon>Rhabditina</taxon>
        <taxon>Rhabditomorpha</taxon>
        <taxon>Strongyloidea</taxon>
        <taxon>Ancylostomatidae</taxon>
        <taxon>Ancylostomatinae</taxon>
        <taxon>Ancylostoma</taxon>
    </lineage>
</organism>
<reference evidence="2 3" key="1">
    <citation type="submission" date="2013-05" db="EMBL/GenBank/DDBJ databases">
        <title>Draft genome of the parasitic nematode Anyclostoma ceylanicum.</title>
        <authorList>
            <person name="Mitreva M."/>
        </authorList>
    </citation>
    <scope>NUCLEOTIDE SEQUENCE [LARGE SCALE GENOMIC DNA]</scope>
</reference>
<dbReference type="GO" id="GO:0005634">
    <property type="term" value="C:nucleus"/>
    <property type="evidence" value="ECO:0007669"/>
    <property type="project" value="TreeGrafter"/>
</dbReference>
<proteinExistence type="predicted"/>
<keyword evidence="3" id="KW-1185">Reference proteome</keyword>
<dbReference type="GO" id="GO:0003729">
    <property type="term" value="F:mRNA binding"/>
    <property type="evidence" value="ECO:0007669"/>
    <property type="project" value="TreeGrafter"/>
</dbReference>
<evidence type="ECO:0000313" key="2">
    <source>
        <dbReference type="EMBL" id="EPB71298.1"/>
    </source>
</evidence>
<accession>A0A0D6LJF3</accession>
<dbReference type="Gene3D" id="3.40.50.11980">
    <property type="match status" value="1"/>
</dbReference>
<evidence type="ECO:0000313" key="3">
    <source>
        <dbReference type="Proteomes" id="UP000054495"/>
    </source>
</evidence>
<evidence type="ECO:0000259" key="1">
    <source>
        <dbReference type="Pfam" id="PF11977"/>
    </source>
</evidence>
<sequence>MCEEACFVKPGPEWLPRLMVVDGCNIGRSACGVGREAVNCAGLMAVIRWLLVRDFDVVAFLPVVYNNSHNFNAVHVHLLGKLEELGLVTFTPARTGRGDRKAFINYDDLYVTTLAARHGGCVLSGDKFKDILAQSAYSNDSRLVKPLKMKRLSIPDEDISVRAEMIAQKIFASPDDPEYSKVLLRRETWSEQRRDERISAIDDMLAELCERNAIRPLALENLPGYQFQMEPFDDPFEEEFDGMLIDKHAFNPGISGSLPSRIHRIEKFNKI</sequence>
<dbReference type="EMBL" id="KE125122">
    <property type="protein sequence ID" value="EPB71298.1"/>
    <property type="molecule type" value="Genomic_DNA"/>
</dbReference>
<dbReference type="GO" id="GO:0036464">
    <property type="term" value="C:cytoplasmic ribonucleoprotein granule"/>
    <property type="evidence" value="ECO:0007669"/>
    <property type="project" value="TreeGrafter"/>
</dbReference>
<dbReference type="Proteomes" id="UP000054495">
    <property type="component" value="Unassembled WGS sequence"/>
</dbReference>
<name>A0A0D6LJF3_9BILA</name>